<dbReference type="Proteomes" id="UP000002791">
    <property type="component" value="Chromosome"/>
</dbReference>
<dbReference type="InterPro" id="IPR036520">
    <property type="entry name" value="UPF0759_sf"/>
</dbReference>
<organism evidence="1 2">
    <name type="scientific">Saccharomonospora cyanea NA-134</name>
    <dbReference type="NCBI Taxonomy" id="882082"/>
    <lineage>
        <taxon>Bacteria</taxon>
        <taxon>Bacillati</taxon>
        <taxon>Actinomycetota</taxon>
        <taxon>Actinomycetes</taxon>
        <taxon>Pseudonocardiales</taxon>
        <taxon>Pseudonocardiaceae</taxon>
        <taxon>Saccharomonospora</taxon>
    </lineage>
</organism>
<accession>H5XQ82</accession>
<sequence length="282" mass="32123">MRSTDTEVRIGTSGWIYPSWRGVFYPKGLPQRRELEYLSRRVDTVEINGSFYSLQRPERYLRWKDSTPDDFRFSVKGGRFITHMLQLRGVESALANFFASGVLALDDKLGPVLWQLPPRLPFDTERLSAFFDLLPRTTRDAAALARHHDDKVTFEPHTEVSTDRRIRHALEVRHPSFTDPRFPGLLRAHDIALVVADTAGTWPYLEDVTADLVYVRLHGDVELYASGYSDEALDAWADRIRRWRSAGHDVYVYFDNDIKVKAPGDAMALAGKLGSHHTPPGG</sequence>
<dbReference type="PANTHER" id="PTHR30348">
    <property type="entry name" value="UNCHARACTERIZED PROTEIN YECE"/>
    <property type="match status" value="1"/>
</dbReference>
<proteinExistence type="predicted"/>
<dbReference type="EMBL" id="CM001440">
    <property type="protein sequence ID" value="EHR63348.1"/>
    <property type="molecule type" value="Genomic_DNA"/>
</dbReference>
<dbReference type="STRING" id="882082.SaccyDRAFT_4540"/>
<dbReference type="InterPro" id="IPR002763">
    <property type="entry name" value="DUF72"/>
</dbReference>
<keyword evidence="2" id="KW-1185">Reference proteome</keyword>
<dbReference type="HOGENOM" id="CLU_046519_1_1_11"/>
<name>H5XQ82_9PSEU</name>
<evidence type="ECO:0000313" key="1">
    <source>
        <dbReference type="EMBL" id="EHR63348.1"/>
    </source>
</evidence>
<dbReference type="Gene3D" id="3.20.20.410">
    <property type="entry name" value="Protein of unknown function UPF0759"/>
    <property type="match status" value="1"/>
</dbReference>
<dbReference type="SUPFAM" id="SSF117396">
    <property type="entry name" value="TM1631-like"/>
    <property type="match status" value="1"/>
</dbReference>
<gene>
    <name evidence="1" type="ORF">SaccyDRAFT_4540</name>
</gene>
<reference evidence="1 2" key="1">
    <citation type="submission" date="2011-11" db="EMBL/GenBank/DDBJ databases">
        <title>The Noncontiguous Finished sequence of Saccharomonospora cyanea NA-134.</title>
        <authorList>
            <consortium name="US DOE Joint Genome Institute"/>
            <person name="Lucas S."/>
            <person name="Han J."/>
            <person name="Lapidus A."/>
            <person name="Cheng J.-F."/>
            <person name="Goodwin L."/>
            <person name="Pitluck S."/>
            <person name="Peters L."/>
            <person name="Ovchinnikova G."/>
            <person name="Lu M."/>
            <person name="Detter J.C."/>
            <person name="Han C."/>
            <person name="Tapia R."/>
            <person name="Land M."/>
            <person name="Hauser L."/>
            <person name="Kyrpides N."/>
            <person name="Ivanova N."/>
            <person name="Pagani I."/>
            <person name="Brambilla E.-M."/>
            <person name="Klenk H.-P."/>
            <person name="Woyke T."/>
        </authorList>
    </citation>
    <scope>NUCLEOTIDE SEQUENCE [LARGE SCALE GENOMIC DNA]</scope>
    <source>
        <strain evidence="1 2">NA-134</strain>
    </source>
</reference>
<dbReference type="PANTHER" id="PTHR30348:SF4">
    <property type="entry name" value="DUF72 DOMAIN-CONTAINING PROTEIN"/>
    <property type="match status" value="1"/>
</dbReference>
<protein>
    <recommendedName>
        <fullName evidence="3">DUF72 domain-containing protein</fullName>
    </recommendedName>
</protein>
<evidence type="ECO:0008006" key="3">
    <source>
        <dbReference type="Google" id="ProtNLM"/>
    </source>
</evidence>
<dbReference type="eggNOG" id="COG1801">
    <property type="taxonomic scope" value="Bacteria"/>
</dbReference>
<dbReference type="AlphaFoldDB" id="H5XQ82"/>
<dbReference type="Pfam" id="PF01904">
    <property type="entry name" value="DUF72"/>
    <property type="match status" value="1"/>
</dbReference>
<evidence type="ECO:0000313" key="2">
    <source>
        <dbReference type="Proteomes" id="UP000002791"/>
    </source>
</evidence>